<reference evidence="1 2" key="1">
    <citation type="submission" date="2019-12" db="EMBL/GenBank/DDBJ databases">
        <title>Deinococcus sp. HMF7620 Genome sequencing and assembly.</title>
        <authorList>
            <person name="Kang H."/>
            <person name="Kim H."/>
            <person name="Joh K."/>
        </authorList>
    </citation>
    <scope>NUCLEOTIDE SEQUENCE [LARGE SCALE GENOMIC DNA]</scope>
    <source>
        <strain evidence="1 2">HMF7620</strain>
    </source>
</reference>
<dbReference type="EMBL" id="WQLB01000035">
    <property type="protein sequence ID" value="MVN88811.1"/>
    <property type="molecule type" value="Genomic_DNA"/>
</dbReference>
<comment type="caution">
    <text evidence="1">The sequence shown here is derived from an EMBL/GenBank/DDBJ whole genome shotgun (WGS) entry which is preliminary data.</text>
</comment>
<sequence length="108" mass="12055">MNPARAQWHGLSPSLQLLLADLQRGFGQQALTSRWTAAHHTQALGLLRQLEEAWRQERVDLDTLHDLEGLTAHLDLTGTVTCRAALESIQGLFRRVVEATYEVLAAND</sequence>
<organism evidence="1 2">
    <name type="scientific">Deinococcus arboris</name>
    <dbReference type="NCBI Taxonomy" id="2682977"/>
    <lineage>
        <taxon>Bacteria</taxon>
        <taxon>Thermotogati</taxon>
        <taxon>Deinococcota</taxon>
        <taxon>Deinococci</taxon>
        <taxon>Deinococcales</taxon>
        <taxon>Deinococcaceae</taxon>
        <taxon>Deinococcus</taxon>
    </lineage>
</organism>
<evidence type="ECO:0000313" key="1">
    <source>
        <dbReference type="EMBL" id="MVN88811.1"/>
    </source>
</evidence>
<evidence type="ECO:0000313" key="2">
    <source>
        <dbReference type="Proteomes" id="UP000483286"/>
    </source>
</evidence>
<dbReference type="Proteomes" id="UP000483286">
    <property type="component" value="Unassembled WGS sequence"/>
</dbReference>
<name>A0A7C9I5B0_9DEIO</name>
<protein>
    <submittedName>
        <fullName evidence="1">Uncharacterized protein</fullName>
    </submittedName>
</protein>
<proteinExistence type="predicted"/>
<dbReference type="AlphaFoldDB" id="A0A7C9I5B0"/>
<keyword evidence="2" id="KW-1185">Reference proteome</keyword>
<accession>A0A7C9I5B0</accession>
<gene>
    <name evidence="1" type="ORF">GO986_18895</name>
</gene>